<evidence type="ECO:0000313" key="2">
    <source>
        <dbReference type="EMBL" id="AKH48037.1"/>
    </source>
</evidence>
<protein>
    <submittedName>
        <fullName evidence="2">Uncharacterized protein</fullName>
    </submittedName>
</protein>
<reference evidence="2" key="1">
    <citation type="journal article" date="2015" name="Front. Microbiol.">
        <title>Combining genomic sequencing methods to explore viral diversity and reveal potential virus-host interactions.</title>
        <authorList>
            <person name="Chow C.E."/>
            <person name="Winget D.M."/>
            <person name="White R.A.III."/>
            <person name="Hallam S.J."/>
            <person name="Suttle C.A."/>
        </authorList>
    </citation>
    <scope>NUCLEOTIDE SEQUENCE</scope>
    <source>
        <strain evidence="2">Oxic1_6</strain>
    </source>
</reference>
<organism evidence="2">
    <name type="scientific">uncultured marine virus</name>
    <dbReference type="NCBI Taxonomy" id="186617"/>
    <lineage>
        <taxon>Viruses</taxon>
        <taxon>environmental samples</taxon>
    </lineage>
</organism>
<sequence>MHVVVIDRGEPRDAPVHHLLARHLQCEHAARYPIKEREVSGQLLQQDRLASPGRCDDDRGVGLWDATSNGTERPRPNRQEPLGP</sequence>
<accession>A0A0F7L9J0</accession>
<evidence type="ECO:0000256" key="1">
    <source>
        <dbReference type="SAM" id="MobiDB-lite"/>
    </source>
</evidence>
<name>A0A0F7L9J0_9VIRU</name>
<dbReference type="EMBL" id="KR029601">
    <property type="protein sequence ID" value="AKH48037.1"/>
    <property type="molecule type" value="Genomic_DNA"/>
</dbReference>
<feature type="region of interest" description="Disordered" evidence="1">
    <location>
        <begin position="40"/>
        <end position="84"/>
    </location>
</feature>
<proteinExistence type="predicted"/>
<reference evidence="2" key="2">
    <citation type="submission" date="2015-03" db="EMBL/GenBank/DDBJ databases">
        <authorList>
            <person name="Chow C.-E.T."/>
            <person name="Winget D.M."/>
            <person name="White R.A.III."/>
            <person name="Hallam S.J."/>
            <person name="Suttle C.A."/>
        </authorList>
    </citation>
    <scope>NUCLEOTIDE SEQUENCE</scope>
    <source>
        <strain evidence="2">Oxic1_6</strain>
    </source>
</reference>